<evidence type="ECO:0000256" key="1">
    <source>
        <dbReference type="ARBA" id="ARBA00010617"/>
    </source>
</evidence>
<keyword evidence="3 7" id="KW-0479">Metal-binding</keyword>
<dbReference type="PRINTS" id="PR00385">
    <property type="entry name" value="P450"/>
</dbReference>
<dbReference type="GO" id="GO:0005506">
    <property type="term" value="F:iron ion binding"/>
    <property type="evidence" value="ECO:0007669"/>
    <property type="project" value="InterPro"/>
</dbReference>
<dbReference type="InterPro" id="IPR036396">
    <property type="entry name" value="Cyt_P450_sf"/>
</dbReference>
<evidence type="ECO:0000313" key="8">
    <source>
        <dbReference type="EMBL" id="MBB4917081.1"/>
    </source>
</evidence>
<dbReference type="InterPro" id="IPR017972">
    <property type="entry name" value="Cyt_P450_CS"/>
</dbReference>
<dbReference type="Gene3D" id="1.10.630.10">
    <property type="entry name" value="Cytochrome P450"/>
    <property type="match status" value="1"/>
</dbReference>
<dbReference type="AlphaFoldDB" id="A0A7W7QQ70"/>
<dbReference type="PANTHER" id="PTHR46696">
    <property type="entry name" value="P450, PUTATIVE (EUROFUNG)-RELATED"/>
    <property type="match status" value="1"/>
</dbReference>
<dbReference type="Pfam" id="PF00067">
    <property type="entry name" value="p450"/>
    <property type="match status" value="2"/>
</dbReference>
<dbReference type="Proteomes" id="UP000552644">
    <property type="component" value="Unassembled WGS sequence"/>
</dbReference>
<dbReference type="FunFam" id="1.10.630.10:FF:000018">
    <property type="entry name" value="Cytochrome P450 monooxygenase"/>
    <property type="match status" value="1"/>
</dbReference>
<dbReference type="PANTHER" id="PTHR46696:SF1">
    <property type="entry name" value="CYTOCHROME P450 YJIB-RELATED"/>
    <property type="match status" value="1"/>
</dbReference>
<dbReference type="GO" id="GO:0020037">
    <property type="term" value="F:heme binding"/>
    <property type="evidence" value="ECO:0007669"/>
    <property type="project" value="InterPro"/>
</dbReference>
<organism evidence="8 9">
    <name type="scientific">Streptosporangium saharense</name>
    <dbReference type="NCBI Taxonomy" id="1706840"/>
    <lineage>
        <taxon>Bacteria</taxon>
        <taxon>Bacillati</taxon>
        <taxon>Actinomycetota</taxon>
        <taxon>Actinomycetes</taxon>
        <taxon>Streptosporangiales</taxon>
        <taxon>Streptosporangiaceae</taxon>
        <taxon>Streptosporangium</taxon>
    </lineage>
</organism>
<sequence length="411" mass="45412">MAISPSPVALDPYGSDVPGEVSRLRALGTVVRVELPGGVPVWAITRHDLLKRVILDPRVSKDPRRHWSLWPQVEARPEWGWLNLWIGMRNMVNASGLEHRRLRNLIAPSFTARRTLAMRPTIERIVADLLDGLVELPADQIVDLRVVYSHPLPLKVICELFGIPEDMRPEVARISTAFVDSAATAEQSADTSTRIRTLFPRLIGHKREHPGDDLTTDLINARYEDDRLSDDELRDTLMALLGAGHETTVDLINSTVHALLTHPGQLRGVREGRLTWEAVIEEVLRWSPPVANFPLRYATEPIEVDGVAIPAGDAILATYFAAGHDACQHGEDADRFDAARPPAEHLAFGVGPHHCIGAPLARLEAAIAVPALFDSFPTLTLARETLDHLPSLIIHGLSKLPVRLGQRAAFR</sequence>
<dbReference type="GO" id="GO:0004497">
    <property type="term" value="F:monooxygenase activity"/>
    <property type="evidence" value="ECO:0007669"/>
    <property type="project" value="UniProtKB-KW"/>
</dbReference>
<gene>
    <name evidence="8" type="ORF">FHS44_004189</name>
</gene>
<protein>
    <submittedName>
        <fullName evidence="8">Cytochrome P450</fullName>
    </submittedName>
</protein>
<dbReference type="CDD" id="cd11029">
    <property type="entry name" value="CYP107-like"/>
    <property type="match status" value="1"/>
</dbReference>
<dbReference type="RefSeq" id="WP_184717060.1">
    <property type="nucleotide sequence ID" value="NZ_JACHJP010000004.1"/>
</dbReference>
<evidence type="ECO:0000256" key="5">
    <source>
        <dbReference type="ARBA" id="ARBA00023004"/>
    </source>
</evidence>
<proteinExistence type="inferred from homology"/>
<evidence type="ECO:0000256" key="2">
    <source>
        <dbReference type="ARBA" id="ARBA00022617"/>
    </source>
</evidence>
<evidence type="ECO:0000256" key="6">
    <source>
        <dbReference type="ARBA" id="ARBA00023033"/>
    </source>
</evidence>
<keyword evidence="4 7" id="KW-0560">Oxidoreductase</keyword>
<evidence type="ECO:0000256" key="3">
    <source>
        <dbReference type="ARBA" id="ARBA00022723"/>
    </source>
</evidence>
<dbReference type="PRINTS" id="PR00359">
    <property type="entry name" value="BP450"/>
</dbReference>
<dbReference type="GO" id="GO:0016705">
    <property type="term" value="F:oxidoreductase activity, acting on paired donors, with incorporation or reduction of molecular oxygen"/>
    <property type="evidence" value="ECO:0007669"/>
    <property type="project" value="InterPro"/>
</dbReference>
<evidence type="ECO:0000313" key="9">
    <source>
        <dbReference type="Proteomes" id="UP000552644"/>
    </source>
</evidence>
<accession>A0A7W7QQ70</accession>
<reference evidence="8 9" key="1">
    <citation type="submission" date="2020-08" db="EMBL/GenBank/DDBJ databases">
        <title>Genomic Encyclopedia of Type Strains, Phase III (KMG-III): the genomes of soil and plant-associated and newly described type strains.</title>
        <authorList>
            <person name="Whitman W."/>
        </authorList>
    </citation>
    <scope>NUCLEOTIDE SEQUENCE [LARGE SCALE GENOMIC DNA]</scope>
    <source>
        <strain evidence="8 9">CECT 8840</strain>
    </source>
</reference>
<dbReference type="InterPro" id="IPR001128">
    <property type="entry name" value="Cyt_P450"/>
</dbReference>
<dbReference type="EMBL" id="JACHJP010000004">
    <property type="protein sequence ID" value="MBB4917081.1"/>
    <property type="molecule type" value="Genomic_DNA"/>
</dbReference>
<name>A0A7W7QQ70_9ACTN</name>
<keyword evidence="2 7" id="KW-0349">Heme</keyword>
<keyword evidence="6 7" id="KW-0503">Monooxygenase</keyword>
<comment type="similarity">
    <text evidence="1 7">Belongs to the cytochrome P450 family.</text>
</comment>
<dbReference type="InterPro" id="IPR002397">
    <property type="entry name" value="Cyt_P450_B"/>
</dbReference>
<keyword evidence="5 7" id="KW-0408">Iron</keyword>
<dbReference type="SUPFAM" id="SSF48264">
    <property type="entry name" value="Cytochrome P450"/>
    <property type="match status" value="1"/>
</dbReference>
<comment type="caution">
    <text evidence="8">The sequence shown here is derived from an EMBL/GenBank/DDBJ whole genome shotgun (WGS) entry which is preliminary data.</text>
</comment>
<evidence type="ECO:0000256" key="7">
    <source>
        <dbReference type="RuleBase" id="RU000461"/>
    </source>
</evidence>
<evidence type="ECO:0000256" key="4">
    <source>
        <dbReference type="ARBA" id="ARBA00023002"/>
    </source>
</evidence>
<dbReference type="PROSITE" id="PS00086">
    <property type="entry name" value="CYTOCHROME_P450"/>
    <property type="match status" value="1"/>
</dbReference>
<keyword evidence="9" id="KW-1185">Reference proteome</keyword>